<gene>
    <name evidence="2" type="ORF">O181_024151</name>
</gene>
<keyword evidence="1" id="KW-0732">Signal</keyword>
<keyword evidence="3" id="KW-1185">Reference proteome</keyword>
<evidence type="ECO:0000256" key="1">
    <source>
        <dbReference type="SAM" id="SignalP"/>
    </source>
</evidence>
<reference evidence="2" key="1">
    <citation type="submission" date="2021-03" db="EMBL/GenBank/DDBJ databases">
        <title>Draft genome sequence of rust myrtle Austropuccinia psidii MF-1, a brazilian biotype.</title>
        <authorList>
            <person name="Quecine M.C."/>
            <person name="Pachon D.M.R."/>
            <person name="Bonatelli M.L."/>
            <person name="Correr F.H."/>
            <person name="Franceschini L.M."/>
            <person name="Leite T.F."/>
            <person name="Margarido G.R.A."/>
            <person name="Almeida C.A."/>
            <person name="Ferrarezi J.A."/>
            <person name="Labate C.A."/>
        </authorList>
    </citation>
    <scope>NUCLEOTIDE SEQUENCE</scope>
    <source>
        <strain evidence="2">MF-1</strain>
    </source>
</reference>
<proteinExistence type="predicted"/>
<dbReference type="EMBL" id="AVOT02007681">
    <property type="protein sequence ID" value="MBW0484436.1"/>
    <property type="molecule type" value="Genomic_DNA"/>
</dbReference>
<dbReference type="AlphaFoldDB" id="A0A9Q3GYC2"/>
<comment type="caution">
    <text evidence="2">The sequence shown here is derived from an EMBL/GenBank/DDBJ whole genome shotgun (WGS) entry which is preliminary data.</text>
</comment>
<accession>A0A9Q3GYC2</accession>
<evidence type="ECO:0000313" key="3">
    <source>
        <dbReference type="Proteomes" id="UP000765509"/>
    </source>
</evidence>
<feature type="chain" id="PRO_5040292195" evidence="1">
    <location>
        <begin position="17"/>
        <end position="219"/>
    </location>
</feature>
<protein>
    <submittedName>
        <fullName evidence="2">Uncharacterized protein</fullName>
    </submittedName>
</protein>
<name>A0A9Q3GYC2_9BASI</name>
<dbReference type="Proteomes" id="UP000765509">
    <property type="component" value="Unassembled WGS sequence"/>
</dbReference>
<feature type="signal peptide" evidence="1">
    <location>
        <begin position="1"/>
        <end position="16"/>
    </location>
</feature>
<sequence>MLFKIVLLAFVVVSAATAPSTPKHQMVARTDGGYGGSSGYGYKQQSSFQETESYKLIKKKYEHLSSSIDDCHHALTSKTVSEQVAIEQVKKVAYSFKSAFGGHLGCGACSYHMRAYKSDIQSSFRKFSSLVSTVQQLFPDKWDSILHAGLYEAASTFRSFFERVQMTSGINVVIQAAIFGLTTSDTRDKDIAFFSTLVPHFLEKYPRSHNGRKYSVNCK</sequence>
<organism evidence="2 3">
    <name type="scientific">Austropuccinia psidii MF-1</name>
    <dbReference type="NCBI Taxonomy" id="1389203"/>
    <lineage>
        <taxon>Eukaryota</taxon>
        <taxon>Fungi</taxon>
        <taxon>Dikarya</taxon>
        <taxon>Basidiomycota</taxon>
        <taxon>Pucciniomycotina</taxon>
        <taxon>Pucciniomycetes</taxon>
        <taxon>Pucciniales</taxon>
        <taxon>Sphaerophragmiaceae</taxon>
        <taxon>Austropuccinia</taxon>
    </lineage>
</organism>
<evidence type="ECO:0000313" key="2">
    <source>
        <dbReference type="EMBL" id="MBW0484436.1"/>
    </source>
</evidence>